<gene>
    <name evidence="4" type="ORF">SEPMUDRAFT_27617</name>
</gene>
<evidence type="ECO:0000256" key="2">
    <source>
        <dbReference type="ARBA" id="ARBA00022786"/>
    </source>
</evidence>
<keyword evidence="2" id="KW-0833">Ubl conjugation pathway</keyword>
<feature type="non-terminal residue" evidence="4">
    <location>
        <position position="129"/>
    </location>
</feature>
<dbReference type="Proteomes" id="UP000016931">
    <property type="component" value="Unassembled WGS sequence"/>
</dbReference>
<dbReference type="eggNOG" id="KOG0895">
    <property type="taxonomic scope" value="Eukaryota"/>
</dbReference>
<dbReference type="PANTHER" id="PTHR46116:SF39">
    <property type="entry name" value="BACULOVIRAL IAP REPEAT-CONTAINING PROTEIN 6"/>
    <property type="match status" value="1"/>
</dbReference>
<reference evidence="4 5" key="1">
    <citation type="journal article" date="2012" name="PLoS Pathog.">
        <title>Diverse lifestyles and strategies of plant pathogenesis encoded in the genomes of eighteen Dothideomycetes fungi.</title>
        <authorList>
            <person name="Ohm R.A."/>
            <person name="Feau N."/>
            <person name="Henrissat B."/>
            <person name="Schoch C.L."/>
            <person name="Horwitz B.A."/>
            <person name="Barry K.W."/>
            <person name="Condon B.J."/>
            <person name="Copeland A.C."/>
            <person name="Dhillon B."/>
            <person name="Glaser F."/>
            <person name="Hesse C.N."/>
            <person name="Kosti I."/>
            <person name="LaButti K."/>
            <person name="Lindquist E.A."/>
            <person name="Lucas S."/>
            <person name="Salamov A.A."/>
            <person name="Bradshaw R.E."/>
            <person name="Ciuffetti L."/>
            <person name="Hamelin R.C."/>
            <person name="Kema G.H.J."/>
            <person name="Lawrence C."/>
            <person name="Scott J.A."/>
            <person name="Spatafora J.W."/>
            <person name="Turgeon B.G."/>
            <person name="de Wit P.J.G.M."/>
            <person name="Zhong S."/>
            <person name="Goodwin S.B."/>
            <person name="Grigoriev I.V."/>
        </authorList>
    </citation>
    <scope>NUCLEOTIDE SEQUENCE [LARGE SCALE GENOMIC DNA]</scope>
    <source>
        <strain evidence="4 5">SO2202</strain>
    </source>
</reference>
<evidence type="ECO:0000313" key="4">
    <source>
        <dbReference type="EMBL" id="EMF09431.1"/>
    </source>
</evidence>
<keyword evidence="1" id="KW-0808">Transferase</keyword>
<dbReference type="AlphaFoldDB" id="N1QDG6"/>
<evidence type="ECO:0000256" key="1">
    <source>
        <dbReference type="ARBA" id="ARBA00022679"/>
    </source>
</evidence>
<sequence length="129" mass="14819">MKFLITGPRDTPYENGLFEFDMLCGPKFPQEPPQVEFRTTGGGWVEFNPNLYASGKVCLSLLGTWPGESWNPKKSTLLQVLVSIQAMIFCDHPYNNEPGRENVPHHDVRSKSYNRSLYHRTIQTAMLDW</sequence>
<dbReference type="OMA" id="AMIFCDH"/>
<dbReference type="STRING" id="692275.N1QDG6"/>
<dbReference type="HOGENOM" id="CLU_025097_4_1_1"/>
<dbReference type="InterPro" id="IPR000608">
    <property type="entry name" value="UBC"/>
</dbReference>
<organism evidence="4 5">
    <name type="scientific">Sphaerulina musiva (strain SO2202)</name>
    <name type="common">Poplar stem canker fungus</name>
    <name type="synonym">Septoria musiva</name>
    <dbReference type="NCBI Taxonomy" id="692275"/>
    <lineage>
        <taxon>Eukaryota</taxon>
        <taxon>Fungi</taxon>
        <taxon>Dikarya</taxon>
        <taxon>Ascomycota</taxon>
        <taxon>Pezizomycotina</taxon>
        <taxon>Dothideomycetes</taxon>
        <taxon>Dothideomycetidae</taxon>
        <taxon>Mycosphaerellales</taxon>
        <taxon>Mycosphaerellaceae</taxon>
        <taxon>Sphaerulina</taxon>
    </lineage>
</organism>
<dbReference type="RefSeq" id="XP_016757552.1">
    <property type="nucleotide sequence ID" value="XM_016908430.1"/>
</dbReference>
<evidence type="ECO:0000259" key="3">
    <source>
        <dbReference type="PROSITE" id="PS50127"/>
    </source>
</evidence>
<dbReference type="Gene3D" id="3.10.110.10">
    <property type="entry name" value="Ubiquitin Conjugating Enzyme"/>
    <property type="match status" value="1"/>
</dbReference>
<dbReference type="OrthoDB" id="47801at2759"/>
<accession>N1QDG6</accession>
<dbReference type="GeneID" id="27905567"/>
<dbReference type="InterPro" id="IPR016135">
    <property type="entry name" value="UBQ-conjugating_enzyme/RWD"/>
</dbReference>
<dbReference type="Pfam" id="PF00179">
    <property type="entry name" value="UQ_con"/>
    <property type="match status" value="1"/>
</dbReference>
<dbReference type="PANTHER" id="PTHR46116">
    <property type="entry name" value="(E3-INDEPENDENT) E2 UBIQUITIN-CONJUGATING ENZYME"/>
    <property type="match status" value="1"/>
</dbReference>
<dbReference type="SMART" id="SM00212">
    <property type="entry name" value="UBCc"/>
    <property type="match status" value="1"/>
</dbReference>
<dbReference type="EMBL" id="KB456269">
    <property type="protein sequence ID" value="EMF09431.1"/>
    <property type="molecule type" value="Genomic_DNA"/>
</dbReference>
<proteinExistence type="predicted"/>
<evidence type="ECO:0000313" key="5">
    <source>
        <dbReference type="Proteomes" id="UP000016931"/>
    </source>
</evidence>
<dbReference type="PROSITE" id="PS50127">
    <property type="entry name" value="UBC_2"/>
    <property type="match status" value="1"/>
</dbReference>
<dbReference type="SUPFAM" id="SSF54495">
    <property type="entry name" value="UBC-like"/>
    <property type="match status" value="1"/>
</dbReference>
<feature type="domain" description="UBC core" evidence="3">
    <location>
        <begin position="1"/>
        <end position="126"/>
    </location>
</feature>
<keyword evidence="5" id="KW-1185">Reference proteome</keyword>
<dbReference type="GO" id="GO:0016740">
    <property type="term" value="F:transferase activity"/>
    <property type="evidence" value="ECO:0007669"/>
    <property type="project" value="UniProtKB-KW"/>
</dbReference>
<name>N1QDG6_SPHMS</name>
<protein>
    <submittedName>
        <fullName evidence="4">UBC-like protein</fullName>
    </submittedName>
</protein>